<evidence type="ECO:0000259" key="13">
    <source>
        <dbReference type="PROSITE" id="PS50089"/>
    </source>
</evidence>
<feature type="region of interest" description="Disordered" evidence="12">
    <location>
        <begin position="299"/>
        <end position="365"/>
    </location>
</feature>
<gene>
    <name evidence="14" type="ORF">O181_022526</name>
</gene>
<dbReference type="OrthoDB" id="8062037at2759"/>
<dbReference type="InterPro" id="IPR001841">
    <property type="entry name" value="Znf_RING"/>
</dbReference>
<dbReference type="GO" id="GO:0008270">
    <property type="term" value="F:zinc ion binding"/>
    <property type="evidence" value="ECO:0007669"/>
    <property type="project" value="UniProtKB-KW"/>
</dbReference>
<feature type="compositionally biased region" description="Basic and acidic residues" evidence="12">
    <location>
        <begin position="105"/>
        <end position="115"/>
    </location>
</feature>
<evidence type="ECO:0000256" key="12">
    <source>
        <dbReference type="SAM" id="MobiDB-lite"/>
    </source>
</evidence>
<feature type="region of interest" description="Disordered" evidence="12">
    <location>
        <begin position="90"/>
        <end position="126"/>
    </location>
</feature>
<dbReference type="InterPro" id="IPR013083">
    <property type="entry name" value="Znf_RING/FYVE/PHD"/>
</dbReference>
<proteinExistence type="predicted"/>
<dbReference type="SMART" id="SM00184">
    <property type="entry name" value="RING"/>
    <property type="match status" value="1"/>
</dbReference>
<feature type="compositionally biased region" description="Polar residues" evidence="12">
    <location>
        <begin position="245"/>
        <end position="268"/>
    </location>
</feature>
<organism evidence="14 15">
    <name type="scientific">Austropuccinia psidii MF-1</name>
    <dbReference type="NCBI Taxonomy" id="1389203"/>
    <lineage>
        <taxon>Eukaryota</taxon>
        <taxon>Fungi</taxon>
        <taxon>Dikarya</taxon>
        <taxon>Basidiomycota</taxon>
        <taxon>Pucciniomycotina</taxon>
        <taxon>Pucciniomycetes</taxon>
        <taxon>Pucciniales</taxon>
        <taxon>Sphaerophragmiaceae</taxon>
        <taxon>Austropuccinia</taxon>
    </lineage>
</organism>
<evidence type="ECO:0000256" key="6">
    <source>
        <dbReference type="ARBA" id="ARBA00022771"/>
    </source>
</evidence>
<evidence type="ECO:0000256" key="9">
    <source>
        <dbReference type="ARBA" id="ARBA00022989"/>
    </source>
</evidence>
<feature type="domain" description="RING-type" evidence="13">
    <location>
        <begin position="478"/>
        <end position="520"/>
    </location>
</feature>
<keyword evidence="6 11" id="KW-0863">Zinc-finger</keyword>
<dbReference type="Gene3D" id="3.30.40.10">
    <property type="entry name" value="Zinc/RING finger domain, C3HC4 (zinc finger)"/>
    <property type="match status" value="1"/>
</dbReference>
<feature type="compositionally biased region" description="Polar residues" evidence="12">
    <location>
        <begin position="187"/>
        <end position="199"/>
    </location>
</feature>
<dbReference type="Proteomes" id="UP000765509">
    <property type="component" value="Unassembled WGS sequence"/>
</dbReference>
<keyword evidence="15" id="KW-1185">Reference proteome</keyword>
<feature type="compositionally biased region" description="Low complexity" evidence="12">
    <location>
        <begin position="544"/>
        <end position="559"/>
    </location>
</feature>
<feature type="compositionally biased region" description="Low complexity" evidence="12">
    <location>
        <begin position="299"/>
        <end position="317"/>
    </location>
</feature>
<evidence type="ECO:0000256" key="1">
    <source>
        <dbReference type="ARBA" id="ARBA00004167"/>
    </source>
</evidence>
<feature type="region of interest" description="Disordered" evidence="12">
    <location>
        <begin position="138"/>
        <end position="224"/>
    </location>
</feature>
<evidence type="ECO:0000256" key="3">
    <source>
        <dbReference type="ARBA" id="ARBA00022679"/>
    </source>
</evidence>
<feature type="compositionally biased region" description="Acidic residues" evidence="12">
    <location>
        <begin position="591"/>
        <end position="602"/>
    </location>
</feature>
<dbReference type="GO" id="GO:0016740">
    <property type="term" value="F:transferase activity"/>
    <property type="evidence" value="ECO:0007669"/>
    <property type="project" value="UniProtKB-KW"/>
</dbReference>
<accession>A0A9Q3CHM3</accession>
<keyword evidence="3" id="KW-0808">Transferase</keyword>
<evidence type="ECO:0000256" key="5">
    <source>
        <dbReference type="ARBA" id="ARBA00022723"/>
    </source>
</evidence>
<feature type="compositionally biased region" description="Polar residues" evidence="12">
    <location>
        <begin position="166"/>
        <end position="179"/>
    </location>
</feature>
<evidence type="ECO:0000256" key="4">
    <source>
        <dbReference type="ARBA" id="ARBA00022692"/>
    </source>
</evidence>
<evidence type="ECO:0000256" key="10">
    <source>
        <dbReference type="ARBA" id="ARBA00023136"/>
    </source>
</evidence>
<dbReference type="EMBL" id="AVOT02006940">
    <property type="protein sequence ID" value="MBW0482811.1"/>
    <property type="molecule type" value="Genomic_DNA"/>
</dbReference>
<keyword evidence="7" id="KW-0833">Ubl conjugation pathway</keyword>
<feature type="compositionally biased region" description="Polar residues" evidence="12">
    <location>
        <begin position="560"/>
        <end position="585"/>
    </location>
</feature>
<dbReference type="PANTHER" id="PTHR45768">
    <property type="entry name" value="E3 UBIQUITIN-PROTEIN LIGASE RNF13-LIKE"/>
    <property type="match status" value="1"/>
</dbReference>
<dbReference type="PROSITE" id="PS50089">
    <property type="entry name" value="ZF_RING_2"/>
    <property type="match status" value="1"/>
</dbReference>
<keyword evidence="5" id="KW-0479">Metal-binding</keyword>
<feature type="compositionally biased region" description="Polar residues" evidence="12">
    <location>
        <begin position="527"/>
        <end position="539"/>
    </location>
</feature>
<evidence type="ECO:0000256" key="7">
    <source>
        <dbReference type="ARBA" id="ARBA00022786"/>
    </source>
</evidence>
<protein>
    <recommendedName>
        <fullName evidence="13">RING-type domain-containing protein</fullName>
    </recommendedName>
</protein>
<dbReference type="SUPFAM" id="SSF57850">
    <property type="entry name" value="RING/U-box"/>
    <property type="match status" value="1"/>
</dbReference>
<dbReference type="PANTHER" id="PTHR45768:SF18">
    <property type="entry name" value="RING-H2 FINGER PROTEIN ATL47-RELATED"/>
    <property type="match status" value="1"/>
</dbReference>
<comment type="subcellular location">
    <subcellularLocation>
        <location evidence="1">Membrane</location>
        <topology evidence="1">Single-pass membrane protein</topology>
    </subcellularLocation>
</comment>
<evidence type="ECO:0000256" key="2">
    <source>
        <dbReference type="ARBA" id="ARBA00004906"/>
    </source>
</evidence>
<reference evidence="14" key="1">
    <citation type="submission" date="2021-03" db="EMBL/GenBank/DDBJ databases">
        <title>Draft genome sequence of rust myrtle Austropuccinia psidii MF-1, a brazilian biotype.</title>
        <authorList>
            <person name="Quecine M.C."/>
            <person name="Pachon D.M.R."/>
            <person name="Bonatelli M.L."/>
            <person name="Correr F.H."/>
            <person name="Franceschini L.M."/>
            <person name="Leite T.F."/>
            <person name="Margarido G.R.A."/>
            <person name="Almeida C.A."/>
            <person name="Ferrarezi J.A."/>
            <person name="Labate C.A."/>
        </authorList>
    </citation>
    <scope>NUCLEOTIDE SEQUENCE</scope>
    <source>
        <strain evidence="14">MF-1</strain>
    </source>
</reference>
<evidence type="ECO:0000313" key="14">
    <source>
        <dbReference type="EMBL" id="MBW0482811.1"/>
    </source>
</evidence>
<name>A0A9Q3CHM3_9BASI</name>
<dbReference type="AlphaFoldDB" id="A0A9Q3CHM3"/>
<keyword evidence="10" id="KW-0472">Membrane</keyword>
<feature type="region of interest" description="Disordered" evidence="12">
    <location>
        <begin position="242"/>
        <end position="279"/>
    </location>
</feature>
<evidence type="ECO:0000256" key="11">
    <source>
        <dbReference type="PROSITE-ProRule" id="PRU00175"/>
    </source>
</evidence>
<feature type="compositionally biased region" description="Basic and acidic residues" evidence="12">
    <location>
        <begin position="331"/>
        <end position="343"/>
    </location>
</feature>
<dbReference type="Pfam" id="PF13639">
    <property type="entry name" value="zf-RING_2"/>
    <property type="match status" value="1"/>
</dbReference>
<keyword evidence="8" id="KW-0862">Zinc</keyword>
<feature type="region of interest" description="Disordered" evidence="12">
    <location>
        <begin position="527"/>
        <end position="602"/>
    </location>
</feature>
<dbReference type="GO" id="GO:0016020">
    <property type="term" value="C:membrane"/>
    <property type="evidence" value="ECO:0007669"/>
    <property type="project" value="UniProtKB-SubCell"/>
</dbReference>
<evidence type="ECO:0000313" key="15">
    <source>
        <dbReference type="Proteomes" id="UP000765509"/>
    </source>
</evidence>
<evidence type="ECO:0000256" key="8">
    <source>
        <dbReference type="ARBA" id="ARBA00022833"/>
    </source>
</evidence>
<keyword evidence="4" id="KW-0812">Transmembrane</keyword>
<feature type="compositionally biased region" description="Polar residues" evidence="12">
    <location>
        <begin position="144"/>
        <end position="159"/>
    </location>
</feature>
<keyword evidence="9" id="KW-1133">Transmembrane helix</keyword>
<feature type="compositionally biased region" description="Low complexity" evidence="12">
    <location>
        <begin position="347"/>
        <end position="359"/>
    </location>
</feature>
<comment type="pathway">
    <text evidence="2">Protein modification; protein ubiquitination.</text>
</comment>
<comment type="caution">
    <text evidence="14">The sequence shown here is derived from an EMBL/GenBank/DDBJ whole genome shotgun (WGS) entry which is preliminary data.</text>
</comment>
<sequence length="602" mass="66121">MIINSCNNQSLASLPVVARGCSLDLCKIIQTKDSCFIAAAMPLNNTDLSSSVSFCHECNRECQPIRLPEPHCNHCHSTFVEDINTLDSLSDLEQSDSPPIPSTRHTYDQQYRSRENQPSNSPHLLDPLLNIFGIQPISHHQDQDSNSSANPINFQSRPNNDPLRNPPTNSSQSFPTHSRSGLAEFLSRSSSQASTSPNLRRSSSSQTHFTEFRSNSSSNSDSPRFEGGIYTFTFDSRAPAPVFGFSTNPSQTRPASNFNPTSNNQSTPAPDHQHGQTHQQPTLQAFFSLVQSALRLMTSNNTGTANNNSQAQQAPSEAADDRQNDQSSDQTRPDSDRPNHTPMDDNTPPFRTGPTPTTPGVNLEDSHPLRQFINLLNTLNEGAGTPREGVNGFIIDGGTRFGFTTNFDATNFTPGFFAHNLGDYVTSDTAMQEILNQLANMAGLNHGHRPVPASESTIQSLKRFKFDSSRSGDEPVECAICKDSFSMDDDCMELPCRHFFHAEDCITPWLKQNGTCPVCRYSLVKPNESQGGSQGPNTQDESRQSSSSGPTTESASATEGESQFTSNSFGSSLHSTFAGSSNQMYQRHEEDYDYIDPSYDLD</sequence>